<dbReference type="EMBL" id="SAYG01000008">
    <property type="protein sequence ID" value="TXJ44550.1"/>
    <property type="molecule type" value="Genomic_DNA"/>
</dbReference>
<evidence type="ECO:0000313" key="1">
    <source>
        <dbReference type="EMBL" id="TXJ44550.1"/>
    </source>
</evidence>
<dbReference type="AlphaFoldDB" id="A0A5C8F7G7"/>
<dbReference type="Proteomes" id="UP000324574">
    <property type="component" value="Unassembled WGS sequence"/>
</dbReference>
<accession>A0A5C8F7G7</accession>
<protein>
    <submittedName>
        <fullName evidence="1">Uncharacterized protein</fullName>
    </submittedName>
</protein>
<name>A0A5C8F7G7_9SPIR</name>
<gene>
    <name evidence="1" type="ORF">EPJ70_07065</name>
</gene>
<dbReference type="RefSeq" id="WP_147526725.1">
    <property type="nucleotide sequence ID" value="NZ_SAYG01000008.1"/>
</dbReference>
<proteinExistence type="predicted"/>
<evidence type="ECO:0000313" key="2">
    <source>
        <dbReference type="Proteomes" id="UP000324574"/>
    </source>
</evidence>
<comment type="caution">
    <text evidence="1">The sequence shown here is derived from an EMBL/GenBank/DDBJ whole genome shotgun (WGS) entry which is preliminary data.</text>
</comment>
<sequence>MKLINNGQCQYTLHITGRNKKGQFTENFEVTGLDLSGYATDSDIKYILNKIDSLGDVIQNTQFKDLMYCLKGLNDNVDVNNIMFQVNFINSNKELMKTITLLNELIKSNVFDLDKIKKIIEMIIIIINTLHNKYNNSLSNLVSKEQKELIEIELSNLLFSFNESVDYQIENFKNTNYRNLINSCRNINNINIYDIIFGIIHLGIVTFTNTSYEKKLNEIKFDFTNNIE</sequence>
<organism evidence="1 2">
    <name type="scientific">Brachyspira aalborgi</name>
    <dbReference type="NCBI Taxonomy" id="29522"/>
    <lineage>
        <taxon>Bacteria</taxon>
        <taxon>Pseudomonadati</taxon>
        <taxon>Spirochaetota</taxon>
        <taxon>Spirochaetia</taxon>
        <taxon>Brachyspirales</taxon>
        <taxon>Brachyspiraceae</taxon>
        <taxon>Brachyspira</taxon>
    </lineage>
</organism>
<reference evidence="1 2" key="1">
    <citation type="journal article" date="1992" name="Lakartidningen">
        <title>[Penicillin V and not amoxicillin is the first choice preparation in acute otitis].</title>
        <authorList>
            <person name="Kamme C."/>
            <person name="Lundgren K."/>
            <person name="Prellner K."/>
        </authorList>
    </citation>
    <scope>NUCLEOTIDE SEQUENCE [LARGE SCALE GENOMIC DNA]</scope>
    <source>
        <strain evidence="1 2">PC3714II</strain>
    </source>
</reference>